<proteinExistence type="predicted"/>
<reference evidence="1 2" key="1">
    <citation type="submission" date="2017-10" db="EMBL/GenBank/DDBJ databases">
        <title>Bacillus sp. nov., a halophilic bacterium isolated from a Yangshapao Lake.</title>
        <authorList>
            <person name="Wang H."/>
        </authorList>
    </citation>
    <scope>NUCLEOTIDE SEQUENCE [LARGE SCALE GENOMIC DNA]</scope>
    <source>
        <strain evidence="1 2">YSP-3</strain>
    </source>
</reference>
<dbReference type="EMBL" id="PDOF01000002">
    <property type="protein sequence ID" value="PYZ96617.1"/>
    <property type="molecule type" value="Genomic_DNA"/>
</dbReference>
<comment type="caution">
    <text evidence="1">The sequence shown here is derived from an EMBL/GenBank/DDBJ whole genome shotgun (WGS) entry which is preliminary data.</text>
</comment>
<keyword evidence="2" id="KW-1185">Reference proteome</keyword>
<protein>
    <submittedName>
        <fullName evidence="1">Uncharacterized protein</fullName>
    </submittedName>
</protein>
<name>A0A2W0H681_9BACI</name>
<accession>A0A2W0H681</accession>
<organism evidence="1 2">
    <name type="scientific">Alteribacter lacisalsi</name>
    <dbReference type="NCBI Taxonomy" id="2045244"/>
    <lineage>
        <taxon>Bacteria</taxon>
        <taxon>Bacillati</taxon>
        <taxon>Bacillota</taxon>
        <taxon>Bacilli</taxon>
        <taxon>Bacillales</taxon>
        <taxon>Bacillaceae</taxon>
        <taxon>Alteribacter</taxon>
    </lineage>
</organism>
<dbReference type="OrthoDB" id="9857097at2"/>
<dbReference type="RefSeq" id="WP_110520497.1">
    <property type="nucleotide sequence ID" value="NZ_PDOF01000002.1"/>
</dbReference>
<dbReference type="AlphaFoldDB" id="A0A2W0H681"/>
<evidence type="ECO:0000313" key="2">
    <source>
        <dbReference type="Proteomes" id="UP000248066"/>
    </source>
</evidence>
<dbReference type="Proteomes" id="UP000248066">
    <property type="component" value="Unassembled WGS sequence"/>
</dbReference>
<gene>
    <name evidence="1" type="ORF">CR205_12995</name>
</gene>
<sequence length="62" mass="7383">MEFKVRKVTVVEEDNELGGKWIERLVEKQILHLLNLPIKQQALLTSTQLKEKDEFNEMDETR</sequence>
<evidence type="ECO:0000313" key="1">
    <source>
        <dbReference type="EMBL" id="PYZ96617.1"/>
    </source>
</evidence>